<keyword evidence="2" id="KW-0732">Signal</keyword>
<evidence type="ECO:0000313" key="3">
    <source>
        <dbReference type="EMBL" id="KAA1115094.1"/>
    </source>
</evidence>
<proteinExistence type="predicted"/>
<evidence type="ECO:0000256" key="2">
    <source>
        <dbReference type="SAM" id="SignalP"/>
    </source>
</evidence>
<comment type="caution">
    <text evidence="3">The sequence shown here is derived from an EMBL/GenBank/DDBJ whole genome shotgun (WGS) entry which is preliminary data.</text>
</comment>
<accession>A0A5B0QQE4</accession>
<gene>
    <name evidence="3" type="ORF">PGT21_031302</name>
</gene>
<dbReference type="Proteomes" id="UP000324748">
    <property type="component" value="Unassembled WGS sequence"/>
</dbReference>
<feature type="signal peptide" evidence="2">
    <location>
        <begin position="1"/>
        <end position="16"/>
    </location>
</feature>
<reference evidence="3 4" key="1">
    <citation type="submission" date="2019-05" db="EMBL/GenBank/DDBJ databases">
        <title>Emergence of the Ug99 lineage of the wheat stem rust pathogen through somatic hybridization.</title>
        <authorList>
            <person name="Li F."/>
            <person name="Upadhyaya N.M."/>
            <person name="Sperschneider J."/>
            <person name="Matny O."/>
            <person name="Nguyen-Phuc H."/>
            <person name="Mago R."/>
            <person name="Raley C."/>
            <person name="Miller M.E."/>
            <person name="Silverstein K.A.T."/>
            <person name="Henningsen E."/>
            <person name="Hirsch C.D."/>
            <person name="Visser B."/>
            <person name="Pretorius Z.A."/>
            <person name="Steffenson B.J."/>
            <person name="Schwessinger B."/>
            <person name="Dodds P.N."/>
            <person name="Figueroa M."/>
        </authorList>
    </citation>
    <scope>NUCLEOTIDE SEQUENCE [LARGE SCALE GENOMIC DNA]</scope>
    <source>
        <strain evidence="3">21-0</strain>
    </source>
</reference>
<evidence type="ECO:0000313" key="4">
    <source>
        <dbReference type="Proteomes" id="UP000324748"/>
    </source>
</evidence>
<dbReference type="EMBL" id="VSWC01000014">
    <property type="protein sequence ID" value="KAA1115094.1"/>
    <property type="molecule type" value="Genomic_DNA"/>
</dbReference>
<organism evidence="3 4">
    <name type="scientific">Puccinia graminis f. sp. tritici</name>
    <dbReference type="NCBI Taxonomy" id="56615"/>
    <lineage>
        <taxon>Eukaryota</taxon>
        <taxon>Fungi</taxon>
        <taxon>Dikarya</taxon>
        <taxon>Basidiomycota</taxon>
        <taxon>Pucciniomycotina</taxon>
        <taxon>Pucciniomycetes</taxon>
        <taxon>Pucciniales</taxon>
        <taxon>Pucciniaceae</taxon>
        <taxon>Puccinia</taxon>
    </lineage>
</organism>
<evidence type="ECO:0000256" key="1">
    <source>
        <dbReference type="SAM" id="MobiDB-lite"/>
    </source>
</evidence>
<dbReference type="OrthoDB" id="10589080at2759"/>
<feature type="region of interest" description="Disordered" evidence="1">
    <location>
        <begin position="109"/>
        <end position="133"/>
    </location>
</feature>
<dbReference type="AlphaFoldDB" id="A0A5B0QQE4"/>
<keyword evidence="4" id="KW-1185">Reference proteome</keyword>
<name>A0A5B0QQE4_PUCGR</name>
<protein>
    <submittedName>
        <fullName evidence="3">Uncharacterized protein</fullName>
    </submittedName>
</protein>
<feature type="chain" id="PRO_5022874268" evidence="2">
    <location>
        <begin position="17"/>
        <end position="188"/>
    </location>
</feature>
<sequence>MPTLIILLLLVGKCLAMRFPAQSTQFSTQELQHVIELSECGPDPLNSVEHESSIEPDTIVSDPDKTTEPLLNLSCRTENQATDSHLTSIVIECPLVNKDNKDKSIEKLSPLTRGLNGPSVSNQSKKTGKELILPNPTSSSIKFEECPICLDELRMDSFTPLNVPWLSRHVSVVQGAHEGHADQAFAYL</sequence>